<dbReference type="EMBL" id="GL883016">
    <property type="protein sequence ID" value="EGG19099.1"/>
    <property type="molecule type" value="Genomic_DNA"/>
</dbReference>
<evidence type="ECO:0000313" key="3">
    <source>
        <dbReference type="Proteomes" id="UP000007797"/>
    </source>
</evidence>
<dbReference type="GeneID" id="14871276"/>
<organism evidence="2 3">
    <name type="scientific">Cavenderia fasciculata</name>
    <name type="common">Slime mold</name>
    <name type="synonym">Dictyostelium fasciculatum</name>
    <dbReference type="NCBI Taxonomy" id="261658"/>
    <lineage>
        <taxon>Eukaryota</taxon>
        <taxon>Amoebozoa</taxon>
        <taxon>Evosea</taxon>
        <taxon>Eumycetozoa</taxon>
        <taxon>Dictyostelia</taxon>
        <taxon>Acytosteliales</taxon>
        <taxon>Cavenderiaceae</taxon>
        <taxon>Cavenderia</taxon>
    </lineage>
</organism>
<keyword evidence="3" id="KW-1185">Reference proteome</keyword>
<proteinExistence type="predicted"/>
<accession>F4PZ70</accession>
<gene>
    <name evidence="2" type="ORF">DFA_02345</name>
</gene>
<feature type="compositionally biased region" description="Basic and acidic residues" evidence="1">
    <location>
        <begin position="49"/>
        <end position="58"/>
    </location>
</feature>
<feature type="region of interest" description="Disordered" evidence="1">
    <location>
        <begin position="1"/>
        <end position="58"/>
    </location>
</feature>
<dbReference type="AlphaFoldDB" id="F4PZ70"/>
<evidence type="ECO:0000256" key="1">
    <source>
        <dbReference type="SAM" id="MobiDB-lite"/>
    </source>
</evidence>
<evidence type="ECO:0000313" key="2">
    <source>
        <dbReference type="EMBL" id="EGG19099.1"/>
    </source>
</evidence>
<dbReference type="KEGG" id="dfa:DFA_02345"/>
<dbReference type="RefSeq" id="XP_004366732.1">
    <property type="nucleotide sequence ID" value="XM_004366675.1"/>
</dbReference>
<dbReference type="Proteomes" id="UP000007797">
    <property type="component" value="Unassembled WGS sequence"/>
</dbReference>
<feature type="compositionally biased region" description="Polar residues" evidence="1">
    <location>
        <begin position="1"/>
        <end position="11"/>
    </location>
</feature>
<name>F4PZ70_CACFS</name>
<feature type="compositionally biased region" description="Acidic residues" evidence="1">
    <location>
        <begin position="12"/>
        <end position="47"/>
    </location>
</feature>
<protein>
    <submittedName>
        <fullName evidence="2">Uncharacterized protein</fullName>
    </submittedName>
</protein>
<reference evidence="3" key="1">
    <citation type="journal article" date="2011" name="Genome Res.">
        <title>Phylogeny-wide analysis of social amoeba genomes highlights ancient origins for complex intercellular communication.</title>
        <authorList>
            <person name="Heidel A.J."/>
            <person name="Lawal H.M."/>
            <person name="Felder M."/>
            <person name="Schilde C."/>
            <person name="Helps N.R."/>
            <person name="Tunggal B."/>
            <person name="Rivero F."/>
            <person name="John U."/>
            <person name="Schleicher M."/>
            <person name="Eichinger L."/>
            <person name="Platzer M."/>
            <person name="Noegel A.A."/>
            <person name="Schaap P."/>
            <person name="Gloeckner G."/>
        </authorList>
    </citation>
    <scope>NUCLEOTIDE SEQUENCE [LARGE SCALE GENOMIC DNA]</scope>
    <source>
        <strain evidence="3">SH3</strain>
    </source>
</reference>
<sequence length="427" mass="50097">MPDCSRSSCPTTDEEEEEDEEDEEDKSQDDDESGDTSQDDDDDESGDSSDSRDDQDEKKTILMTIRSLNLQHANDMVYQIHDSPEKSLINDDFDESEHNMEEDEEKEIEEFWRADKVNLKLAASLPHTVQRLIVYFSNDIRLDLVCWRFFGYVSEWCTHVFRPYCHLGEYVQCLAIVDHLVRPCCPLKTITHVAFSTEKAFVYDLIKYMNKENEYVAINVEKDKDNSDSRDAQNINMYAMAKRVLASIQCMACVVTSYYEYSDEDFIYIASQLPNLRSFIYNPKDQGFYGNDDDEIALRKGTLAFLCQDTEYLAQDKEMKDYRNGISVSLEEICLFRDPEVYGFEEWAIKILKHHSKTIRHFSCCIGWYQDEENSFQSFWLSFILRIRSLNLQHAKDMVYQIHNGPEKSLIDDDFDESEHNMEKIKK</sequence>